<dbReference type="AlphaFoldDB" id="A0A7K1U6C2"/>
<organism evidence="1 2">
    <name type="scientific">Chitinophaga tropicalis</name>
    <dbReference type="NCBI Taxonomy" id="2683588"/>
    <lineage>
        <taxon>Bacteria</taxon>
        <taxon>Pseudomonadati</taxon>
        <taxon>Bacteroidota</taxon>
        <taxon>Chitinophagia</taxon>
        <taxon>Chitinophagales</taxon>
        <taxon>Chitinophagaceae</taxon>
        <taxon>Chitinophaga</taxon>
    </lineage>
</organism>
<keyword evidence="2" id="KW-1185">Reference proteome</keyword>
<comment type="caution">
    <text evidence="1">The sequence shown here is derived from an EMBL/GenBank/DDBJ whole genome shotgun (WGS) entry which is preliminary data.</text>
</comment>
<proteinExistence type="predicted"/>
<evidence type="ECO:0000313" key="2">
    <source>
        <dbReference type="Proteomes" id="UP000461730"/>
    </source>
</evidence>
<evidence type="ECO:0000313" key="1">
    <source>
        <dbReference type="EMBL" id="MVT09889.1"/>
    </source>
</evidence>
<name>A0A7K1U6C2_9BACT</name>
<dbReference type="EMBL" id="WRXN01000006">
    <property type="protein sequence ID" value="MVT09889.1"/>
    <property type="molecule type" value="Genomic_DNA"/>
</dbReference>
<accession>A0A7K1U6C2</accession>
<protein>
    <submittedName>
        <fullName evidence="1">Uncharacterized protein</fullName>
    </submittedName>
</protein>
<dbReference type="RefSeq" id="WP_157307325.1">
    <property type="nucleotide sequence ID" value="NZ_WRXN01000006.1"/>
</dbReference>
<gene>
    <name evidence="1" type="ORF">GO493_16580</name>
</gene>
<reference evidence="1 2" key="1">
    <citation type="submission" date="2019-12" db="EMBL/GenBank/DDBJ databases">
        <title>Chitinophaga sp. strain ysch24 (GDMCC 1.1355), whole genome shotgun sequence.</title>
        <authorList>
            <person name="Zhang X."/>
        </authorList>
    </citation>
    <scope>NUCLEOTIDE SEQUENCE [LARGE SCALE GENOMIC DNA]</scope>
    <source>
        <strain evidence="2">ysch24</strain>
    </source>
</reference>
<sequence>MDSLFSNLFSALQSHITTAAPAIKGVYPELLQTENYKGAPAVWPCVFVDFTNFTFAELTQNVQAAAGELVFRLAYRVTAADNTTFIDTATVLNYYEAERQLHQALQGWTNGSIAPLARTKISTEDRVDRDWTFRVRVITYSLDFNEYPAPSVTSEIEKPPLELLS</sequence>
<dbReference type="Proteomes" id="UP000461730">
    <property type="component" value="Unassembled WGS sequence"/>
</dbReference>